<proteinExistence type="predicted"/>
<dbReference type="Pfam" id="PF02949">
    <property type="entry name" value="7tm_6"/>
    <property type="match status" value="1"/>
</dbReference>
<evidence type="ECO:0000313" key="10">
    <source>
        <dbReference type="EMBL" id="CAG9790791.1"/>
    </source>
</evidence>
<evidence type="ECO:0000256" key="6">
    <source>
        <dbReference type="ARBA" id="ARBA00022989"/>
    </source>
</evidence>
<dbReference type="GO" id="GO:0005549">
    <property type="term" value="F:odorant binding"/>
    <property type="evidence" value="ECO:0007669"/>
    <property type="project" value="InterPro"/>
</dbReference>
<comment type="subcellular location">
    <subcellularLocation>
        <location evidence="1">Cell membrane</location>
        <topology evidence="1">Multi-pass membrane protein</topology>
    </subcellularLocation>
</comment>
<evidence type="ECO:0000256" key="8">
    <source>
        <dbReference type="ARBA" id="ARBA00023170"/>
    </source>
</evidence>
<organism evidence="10 11">
    <name type="scientific">Diatraea saccharalis</name>
    <name type="common">sugarcane borer</name>
    <dbReference type="NCBI Taxonomy" id="40085"/>
    <lineage>
        <taxon>Eukaryota</taxon>
        <taxon>Metazoa</taxon>
        <taxon>Ecdysozoa</taxon>
        <taxon>Arthropoda</taxon>
        <taxon>Hexapoda</taxon>
        <taxon>Insecta</taxon>
        <taxon>Pterygota</taxon>
        <taxon>Neoptera</taxon>
        <taxon>Endopterygota</taxon>
        <taxon>Lepidoptera</taxon>
        <taxon>Glossata</taxon>
        <taxon>Ditrysia</taxon>
        <taxon>Pyraloidea</taxon>
        <taxon>Crambidae</taxon>
        <taxon>Crambinae</taxon>
        <taxon>Diatraea</taxon>
    </lineage>
</organism>
<name>A0A9N9WGG2_9NEOP</name>
<keyword evidence="8" id="KW-0675">Receptor</keyword>
<evidence type="ECO:0000256" key="5">
    <source>
        <dbReference type="ARBA" id="ARBA00022725"/>
    </source>
</evidence>
<keyword evidence="9" id="KW-0807">Transducer</keyword>
<keyword evidence="11" id="KW-1185">Reference proteome</keyword>
<reference evidence="10" key="2">
    <citation type="submission" date="2022-10" db="EMBL/GenBank/DDBJ databases">
        <authorList>
            <consortium name="ENA_rothamsted_submissions"/>
            <consortium name="culmorum"/>
            <person name="King R."/>
        </authorList>
    </citation>
    <scope>NUCLEOTIDE SEQUENCE</scope>
</reference>
<keyword evidence="2" id="KW-1003">Cell membrane</keyword>
<evidence type="ECO:0000256" key="2">
    <source>
        <dbReference type="ARBA" id="ARBA00022475"/>
    </source>
</evidence>
<dbReference type="GO" id="GO:0004984">
    <property type="term" value="F:olfactory receptor activity"/>
    <property type="evidence" value="ECO:0007669"/>
    <property type="project" value="InterPro"/>
</dbReference>
<keyword evidence="5" id="KW-0552">Olfaction</keyword>
<accession>A0A9N9WGG2</accession>
<evidence type="ECO:0000256" key="3">
    <source>
        <dbReference type="ARBA" id="ARBA00022606"/>
    </source>
</evidence>
<dbReference type="InterPro" id="IPR004117">
    <property type="entry name" value="7tm6_olfct_rcpt"/>
</dbReference>
<protein>
    <submittedName>
        <fullName evidence="10">Uncharacterized protein</fullName>
    </submittedName>
</protein>
<evidence type="ECO:0000256" key="7">
    <source>
        <dbReference type="ARBA" id="ARBA00023136"/>
    </source>
</evidence>
<keyword evidence="6" id="KW-1133">Transmembrane helix</keyword>
<keyword evidence="3" id="KW-0716">Sensory transduction</keyword>
<dbReference type="OrthoDB" id="7548151at2759"/>
<dbReference type="PANTHER" id="PTHR21137">
    <property type="entry name" value="ODORANT RECEPTOR"/>
    <property type="match status" value="1"/>
</dbReference>
<dbReference type="EMBL" id="OU893334">
    <property type="protein sequence ID" value="CAG9790791.1"/>
    <property type="molecule type" value="Genomic_DNA"/>
</dbReference>
<dbReference type="AlphaFoldDB" id="A0A9N9WGG2"/>
<evidence type="ECO:0000256" key="1">
    <source>
        <dbReference type="ARBA" id="ARBA00004651"/>
    </source>
</evidence>
<evidence type="ECO:0000313" key="11">
    <source>
        <dbReference type="Proteomes" id="UP001153714"/>
    </source>
</evidence>
<dbReference type="GO" id="GO:0005886">
    <property type="term" value="C:plasma membrane"/>
    <property type="evidence" value="ECO:0007669"/>
    <property type="project" value="UniProtKB-SubCell"/>
</dbReference>
<evidence type="ECO:0000256" key="4">
    <source>
        <dbReference type="ARBA" id="ARBA00022692"/>
    </source>
</evidence>
<dbReference type="PANTHER" id="PTHR21137:SF35">
    <property type="entry name" value="ODORANT RECEPTOR 19A-RELATED"/>
    <property type="match status" value="1"/>
</dbReference>
<dbReference type="GO" id="GO:0007165">
    <property type="term" value="P:signal transduction"/>
    <property type="evidence" value="ECO:0007669"/>
    <property type="project" value="UniProtKB-KW"/>
</dbReference>
<dbReference type="Proteomes" id="UP001153714">
    <property type="component" value="Chromosome 3"/>
</dbReference>
<evidence type="ECO:0000256" key="9">
    <source>
        <dbReference type="ARBA" id="ARBA00023224"/>
    </source>
</evidence>
<keyword evidence="7" id="KW-0472">Membrane</keyword>
<reference evidence="10" key="1">
    <citation type="submission" date="2021-12" db="EMBL/GenBank/DDBJ databases">
        <authorList>
            <person name="King R."/>
        </authorList>
    </citation>
    <scope>NUCLEOTIDE SEQUENCE</scope>
</reference>
<keyword evidence="4" id="KW-0812">Transmembrane</keyword>
<gene>
    <name evidence="10" type="ORF">DIATSA_LOCUS8443</name>
</gene>
<sequence length="140" mass="16140">MTAITQYKILNWKFVNLKLRPSEANYDKEEQEVILKDLLNMNLKHYDAVLRYREGMEKLLSQFIFAHLGNSALSLSIAMALAAKSENLVFSAYCSDWISRPESFKRSLRLLMQHANKPFILTGFKTAKLSVVTFTSVIFQ</sequence>